<reference evidence="1 2" key="1">
    <citation type="submission" date="2015-01" db="EMBL/GenBank/DDBJ databases">
        <title>Evolution of Trichinella species and genotypes.</title>
        <authorList>
            <person name="Korhonen P.K."/>
            <person name="Edoardo P."/>
            <person name="Giuseppe L.R."/>
            <person name="Gasser R.B."/>
        </authorList>
    </citation>
    <scope>NUCLEOTIDE SEQUENCE [LARGE SCALE GENOMIC DNA]</scope>
    <source>
        <strain evidence="1">ISS2496</strain>
    </source>
</reference>
<organism evidence="1 2">
    <name type="scientific">Trichinella patagoniensis</name>
    <dbReference type="NCBI Taxonomy" id="990121"/>
    <lineage>
        <taxon>Eukaryota</taxon>
        <taxon>Metazoa</taxon>
        <taxon>Ecdysozoa</taxon>
        <taxon>Nematoda</taxon>
        <taxon>Enoplea</taxon>
        <taxon>Dorylaimia</taxon>
        <taxon>Trichinellida</taxon>
        <taxon>Trichinellidae</taxon>
        <taxon>Trichinella</taxon>
    </lineage>
</organism>
<comment type="caution">
    <text evidence="1">The sequence shown here is derived from an EMBL/GenBank/DDBJ whole genome shotgun (WGS) entry which is preliminary data.</text>
</comment>
<name>A0A0V0W5C1_9BILA</name>
<keyword evidence="2" id="KW-1185">Reference proteome</keyword>
<accession>A0A0V0W5C1</accession>
<proteinExistence type="predicted"/>
<gene>
    <name evidence="1" type="ORF">T12_11012</name>
</gene>
<sequence length="55" mass="6797">MKALSTCLYRTINLSFHINRPKFRQILLHHNIIIQKHNFLELREDFRKVFWVAVF</sequence>
<dbReference type="AlphaFoldDB" id="A0A0V0W5C1"/>
<evidence type="ECO:0000313" key="1">
    <source>
        <dbReference type="EMBL" id="KRX70865.1"/>
    </source>
</evidence>
<protein>
    <submittedName>
        <fullName evidence="1">Uncharacterized protein</fullName>
    </submittedName>
</protein>
<dbReference type="Proteomes" id="UP000054783">
    <property type="component" value="Unassembled WGS sequence"/>
</dbReference>
<dbReference type="EMBL" id="JYDQ01005830">
    <property type="protein sequence ID" value="KRX70865.1"/>
    <property type="molecule type" value="Genomic_DNA"/>
</dbReference>
<evidence type="ECO:0000313" key="2">
    <source>
        <dbReference type="Proteomes" id="UP000054783"/>
    </source>
</evidence>